<dbReference type="InterPro" id="IPR039421">
    <property type="entry name" value="Type_1_exporter"/>
</dbReference>
<dbReference type="SUPFAM" id="SSF52540">
    <property type="entry name" value="P-loop containing nucleoside triphosphate hydrolases"/>
    <property type="match status" value="1"/>
</dbReference>
<dbReference type="Pfam" id="PF00005">
    <property type="entry name" value="ABC_tran"/>
    <property type="match status" value="1"/>
</dbReference>
<reference evidence="5 6" key="1">
    <citation type="journal article" date="2019" name="Sci. Rep.">
        <title>Comparative genomics of chytrid fungi reveal insights into the obligate biotrophic and pathogenic lifestyle of Synchytrium endobioticum.</title>
        <authorList>
            <person name="van de Vossenberg B.T.L.H."/>
            <person name="Warris S."/>
            <person name="Nguyen H.D.T."/>
            <person name="van Gent-Pelzer M.P.E."/>
            <person name="Joly D.L."/>
            <person name="van de Geest H.C."/>
            <person name="Bonants P.J.M."/>
            <person name="Smith D.S."/>
            <person name="Levesque C.A."/>
            <person name="van der Lee T.A.J."/>
        </authorList>
    </citation>
    <scope>NUCLEOTIDE SEQUENCE [LARGE SCALE GENOMIC DNA]</scope>
    <source>
        <strain evidence="5 6">CBS 809.83</strain>
    </source>
</reference>
<gene>
    <name evidence="5" type="ORF">PhCBS80983_g05392</name>
</gene>
<feature type="domain" description="ABC transporter" evidence="4">
    <location>
        <begin position="71"/>
        <end position="97"/>
    </location>
</feature>
<dbReference type="GO" id="GO:0015421">
    <property type="term" value="F:ABC-type oligopeptide transporter activity"/>
    <property type="evidence" value="ECO:0007669"/>
    <property type="project" value="TreeGrafter"/>
</dbReference>
<evidence type="ECO:0000313" key="5">
    <source>
        <dbReference type="EMBL" id="TPX55348.1"/>
    </source>
</evidence>
<dbReference type="PANTHER" id="PTHR43394:SF11">
    <property type="entry name" value="ATP-BINDING CASSETTE TRANSPORTER"/>
    <property type="match status" value="1"/>
</dbReference>
<dbReference type="GO" id="GO:0005743">
    <property type="term" value="C:mitochondrial inner membrane"/>
    <property type="evidence" value="ECO:0007669"/>
    <property type="project" value="TreeGrafter"/>
</dbReference>
<comment type="caution">
    <text evidence="5">The sequence shown here is derived from an EMBL/GenBank/DDBJ whole genome shotgun (WGS) entry which is preliminary data.</text>
</comment>
<dbReference type="AlphaFoldDB" id="A0A507DWL9"/>
<keyword evidence="3" id="KW-0812">Transmembrane</keyword>
<dbReference type="STRING" id="109895.A0A507DWL9"/>
<keyword evidence="2" id="KW-0677">Repeat</keyword>
<keyword evidence="6" id="KW-1185">Reference proteome</keyword>
<name>A0A507DWL9_9FUNG</name>
<protein>
    <recommendedName>
        <fullName evidence="4">ABC transporter domain-containing protein</fullName>
    </recommendedName>
</protein>
<dbReference type="InterPro" id="IPR027417">
    <property type="entry name" value="P-loop_NTPase"/>
</dbReference>
<dbReference type="Gene3D" id="3.40.50.300">
    <property type="entry name" value="P-loop containing nucleotide triphosphate hydrolases"/>
    <property type="match status" value="1"/>
</dbReference>
<dbReference type="PANTHER" id="PTHR43394">
    <property type="entry name" value="ATP-DEPENDENT PERMEASE MDL1, MITOCHONDRIAL"/>
    <property type="match status" value="1"/>
</dbReference>
<evidence type="ECO:0000256" key="1">
    <source>
        <dbReference type="ARBA" id="ARBA00022448"/>
    </source>
</evidence>
<dbReference type="Proteomes" id="UP000318582">
    <property type="component" value="Unassembled WGS sequence"/>
</dbReference>
<dbReference type="GO" id="GO:0090374">
    <property type="term" value="P:oligopeptide export from mitochondrion"/>
    <property type="evidence" value="ECO:0007669"/>
    <property type="project" value="TreeGrafter"/>
</dbReference>
<keyword evidence="3" id="KW-0472">Membrane</keyword>
<proteinExistence type="predicted"/>
<evidence type="ECO:0000313" key="6">
    <source>
        <dbReference type="Proteomes" id="UP000318582"/>
    </source>
</evidence>
<dbReference type="InterPro" id="IPR003439">
    <property type="entry name" value="ABC_transporter-like_ATP-bd"/>
</dbReference>
<feature type="transmembrane region" description="Helical" evidence="3">
    <location>
        <begin position="7"/>
        <end position="24"/>
    </location>
</feature>
<evidence type="ECO:0000256" key="3">
    <source>
        <dbReference type="SAM" id="Phobius"/>
    </source>
</evidence>
<sequence length="155" mass="16694">MAINGEIQGPFAVVVLLAMIILASSQLPKALSNLASAKAAASFVYGIILNAPDRRRFGHEREEKISHTQMGHHKQRIAIARALTRKPKLLLLDEATSALDSASEMEVRKTIDAAAIGRITVTIAHRLSTIKNVDCIAVVSGGCFAEMGRHEELIG</sequence>
<keyword evidence="3" id="KW-1133">Transmembrane helix</keyword>
<dbReference type="GO" id="GO:0005524">
    <property type="term" value="F:ATP binding"/>
    <property type="evidence" value="ECO:0007669"/>
    <property type="project" value="InterPro"/>
</dbReference>
<accession>A0A507DWL9</accession>
<dbReference type="GO" id="GO:0016887">
    <property type="term" value="F:ATP hydrolysis activity"/>
    <property type="evidence" value="ECO:0007669"/>
    <property type="project" value="InterPro"/>
</dbReference>
<keyword evidence="1" id="KW-0813">Transport</keyword>
<dbReference type="EMBL" id="QEAQ01000114">
    <property type="protein sequence ID" value="TPX55348.1"/>
    <property type="molecule type" value="Genomic_DNA"/>
</dbReference>
<evidence type="ECO:0000259" key="4">
    <source>
        <dbReference type="Pfam" id="PF00005"/>
    </source>
</evidence>
<evidence type="ECO:0000256" key="2">
    <source>
        <dbReference type="ARBA" id="ARBA00022737"/>
    </source>
</evidence>
<organism evidence="5 6">
    <name type="scientific">Powellomyces hirtus</name>
    <dbReference type="NCBI Taxonomy" id="109895"/>
    <lineage>
        <taxon>Eukaryota</taxon>
        <taxon>Fungi</taxon>
        <taxon>Fungi incertae sedis</taxon>
        <taxon>Chytridiomycota</taxon>
        <taxon>Chytridiomycota incertae sedis</taxon>
        <taxon>Chytridiomycetes</taxon>
        <taxon>Spizellomycetales</taxon>
        <taxon>Powellomycetaceae</taxon>
        <taxon>Powellomyces</taxon>
    </lineage>
</organism>